<feature type="region of interest" description="Disordered" evidence="1">
    <location>
        <begin position="13"/>
        <end position="34"/>
    </location>
</feature>
<dbReference type="AlphaFoldDB" id="A0AAW2DU72"/>
<comment type="caution">
    <text evidence="2">The sequence shown here is derived from an EMBL/GenBank/DDBJ whole genome shotgun (WGS) entry which is preliminary data.</text>
</comment>
<protein>
    <submittedName>
        <fullName evidence="2">Uncharacterized protein</fullName>
    </submittedName>
</protein>
<accession>A0AAW2DU72</accession>
<evidence type="ECO:0000313" key="2">
    <source>
        <dbReference type="EMBL" id="KAL0014127.1"/>
    </source>
</evidence>
<gene>
    <name evidence="2" type="ORF">SO802_001196</name>
</gene>
<sequence>MQEALNASLALHNPATASPSHTPPHPHPQPNNEDVVFIPQSLNNDVLDIATTLMLEDMIRFVQGLKDREQREAEMRKLTEDLDRRIHDQKLTVDIGNIPDEQWEKYGNNYHRPYHMAKSSPSSSKALVDSECFRLYFKGLVSEERVRGVTKVGQSPLIGTPPHIMCPMNKYVLHVVTLAGE</sequence>
<reference evidence="2 3" key="1">
    <citation type="submission" date="2024-01" db="EMBL/GenBank/DDBJ databases">
        <title>A telomere-to-telomere, gap-free genome of sweet tea (Lithocarpus litseifolius).</title>
        <authorList>
            <person name="Zhou J."/>
        </authorList>
    </citation>
    <scope>NUCLEOTIDE SEQUENCE [LARGE SCALE GENOMIC DNA]</scope>
    <source>
        <strain evidence="2">Zhou-2022a</strain>
        <tissue evidence="2">Leaf</tissue>
    </source>
</reference>
<evidence type="ECO:0000256" key="1">
    <source>
        <dbReference type="SAM" id="MobiDB-lite"/>
    </source>
</evidence>
<dbReference type="Proteomes" id="UP001459277">
    <property type="component" value="Unassembled WGS sequence"/>
</dbReference>
<name>A0AAW2DU72_9ROSI</name>
<proteinExistence type="predicted"/>
<evidence type="ECO:0000313" key="3">
    <source>
        <dbReference type="Proteomes" id="UP001459277"/>
    </source>
</evidence>
<dbReference type="EMBL" id="JAZDWU010000001">
    <property type="protein sequence ID" value="KAL0014127.1"/>
    <property type="molecule type" value="Genomic_DNA"/>
</dbReference>
<keyword evidence="3" id="KW-1185">Reference proteome</keyword>
<organism evidence="2 3">
    <name type="scientific">Lithocarpus litseifolius</name>
    <dbReference type="NCBI Taxonomy" id="425828"/>
    <lineage>
        <taxon>Eukaryota</taxon>
        <taxon>Viridiplantae</taxon>
        <taxon>Streptophyta</taxon>
        <taxon>Embryophyta</taxon>
        <taxon>Tracheophyta</taxon>
        <taxon>Spermatophyta</taxon>
        <taxon>Magnoliopsida</taxon>
        <taxon>eudicotyledons</taxon>
        <taxon>Gunneridae</taxon>
        <taxon>Pentapetalae</taxon>
        <taxon>rosids</taxon>
        <taxon>fabids</taxon>
        <taxon>Fagales</taxon>
        <taxon>Fagaceae</taxon>
        <taxon>Lithocarpus</taxon>
    </lineage>
</organism>